<dbReference type="PANTHER" id="PTHR43342:SF2">
    <property type="entry name" value="POTENTIAL NAD-REDUCING HYDROGENASE SUBUNIT"/>
    <property type="match status" value="1"/>
</dbReference>
<dbReference type="InterPro" id="IPR028431">
    <property type="entry name" value="NADP_DH_HndA-like"/>
</dbReference>
<dbReference type="InterPro" id="IPR036249">
    <property type="entry name" value="Thioredoxin-like_sf"/>
</dbReference>
<dbReference type="SUPFAM" id="SSF52833">
    <property type="entry name" value="Thioredoxin-like"/>
    <property type="match status" value="1"/>
</dbReference>
<dbReference type="InterPro" id="IPR042128">
    <property type="entry name" value="NuoE_dom"/>
</dbReference>
<name>A0A382NPE9_9ZZZZ</name>
<organism evidence="1">
    <name type="scientific">marine metagenome</name>
    <dbReference type="NCBI Taxonomy" id="408172"/>
    <lineage>
        <taxon>unclassified sequences</taxon>
        <taxon>metagenomes</taxon>
        <taxon>ecological metagenomes</taxon>
    </lineage>
</organism>
<evidence type="ECO:0000313" key="1">
    <source>
        <dbReference type="EMBL" id="SVC62976.1"/>
    </source>
</evidence>
<reference evidence="1" key="1">
    <citation type="submission" date="2018-05" db="EMBL/GenBank/DDBJ databases">
        <authorList>
            <person name="Lanie J.A."/>
            <person name="Ng W.-L."/>
            <person name="Kazmierczak K.M."/>
            <person name="Andrzejewski T.M."/>
            <person name="Davidsen T.M."/>
            <person name="Wayne K.J."/>
            <person name="Tettelin H."/>
            <person name="Glass J.I."/>
            <person name="Rusch D."/>
            <person name="Podicherti R."/>
            <person name="Tsui H.-C.T."/>
            <person name="Winkler M.E."/>
        </authorList>
    </citation>
    <scope>NUCLEOTIDE SEQUENCE</scope>
</reference>
<protein>
    <recommendedName>
        <fullName evidence="2">NADH-ubiquinone oxidoreductase 51kDa subunit FMN-binding domain-containing protein</fullName>
    </recommendedName>
</protein>
<dbReference type="PANTHER" id="PTHR43342">
    <property type="entry name" value="NADH-QUINONE OXIDOREDUCTASE, E SUBUNIT"/>
    <property type="match status" value="1"/>
</dbReference>
<accession>A0A382NPE9</accession>
<dbReference type="CDD" id="cd03064">
    <property type="entry name" value="TRX_Fd_NuoE"/>
    <property type="match status" value="1"/>
</dbReference>
<proteinExistence type="predicted"/>
<dbReference type="Gene3D" id="3.40.30.10">
    <property type="entry name" value="Glutaredoxin"/>
    <property type="match status" value="1"/>
</dbReference>
<evidence type="ECO:0008006" key="2">
    <source>
        <dbReference type="Google" id="ProtNLM"/>
    </source>
</evidence>
<feature type="non-terminal residue" evidence="1">
    <location>
        <position position="1"/>
    </location>
</feature>
<dbReference type="AlphaFoldDB" id="A0A382NPE9"/>
<dbReference type="Pfam" id="PF01257">
    <property type="entry name" value="2Fe-2S_thioredx"/>
    <property type="match status" value="1"/>
</dbReference>
<dbReference type="EMBL" id="UINC01101837">
    <property type="protein sequence ID" value="SVC62976.1"/>
    <property type="molecule type" value="Genomic_DNA"/>
</dbReference>
<gene>
    <name evidence="1" type="ORF">METZ01_LOCUS315830</name>
</gene>
<sequence length="96" mass="10251">GAATSYSELRIDAPGSHVLRVCNGLSCWCSGGRDLLESLSDQLGVQPGETDADNRVTLEETTCGFLCPMAPAVEVDGLWRGRVSNSDIPDLLRDLT</sequence>